<evidence type="ECO:0000313" key="4">
    <source>
        <dbReference type="EMBL" id="MFC4102525.1"/>
    </source>
</evidence>
<dbReference type="InterPro" id="IPR016181">
    <property type="entry name" value="Acyl_CoA_acyltransferase"/>
</dbReference>
<name>A0ABV8K942_9BACL</name>
<dbReference type="PANTHER" id="PTHR43420:SF47">
    <property type="entry name" value="N-ACETYLTRANSFERASE DOMAIN-CONTAINING PROTEIN"/>
    <property type="match status" value="1"/>
</dbReference>
<sequence length="172" mass="19848">MTIHIQACTLSDLRLLQNISIETFRDTFQHQNSPDTMQAYLDRAFNDNQLEHELRQPSSAFHLIYADDDIAGYMKINLDAAQTENMGSDALEIERIYIRKQHHGQGLGKHLIHYATDIARARGKAKIWLGVWEHNERAIAFYKKMGFEQTGAHTFLMGDDEQLDLIMTKTLE</sequence>
<keyword evidence="2" id="KW-0012">Acyltransferase</keyword>
<evidence type="ECO:0000259" key="3">
    <source>
        <dbReference type="PROSITE" id="PS51186"/>
    </source>
</evidence>
<dbReference type="Pfam" id="PF00583">
    <property type="entry name" value="Acetyltransf_1"/>
    <property type="match status" value="1"/>
</dbReference>
<accession>A0ABV8K942</accession>
<dbReference type="RefSeq" id="WP_377721148.1">
    <property type="nucleotide sequence ID" value="NZ_JBHSAM010000034.1"/>
</dbReference>
<dbReference type="SUPFAM" id="SSF55729">
    <property type="entry name" value="Acyl-CoA N-acyltransferases (Nat)"/>
    <property type="match status" value="1"/>
</dbReference>
<evidence type="ECO:0000256" key="1">
    <source>
        <dbReference type="ARBA" id="ARBA00022679"/>
    </source>
</evidence>
<dbReference type="Proteomes" id="UP001595715">
    <property type="component" value="Unassembled WGS sequence"/>
</dbReference>
<dbReference type="Gene3D" id="3.40.630.30">
    <property type="match status" value="1"/>
</dbReference>
<evidence type="ECO:0000256" key="2">
    <source>
        <dbReference type="ARBA" id="ARBA00023315"/>
    </source>
</evidence>
<dbReference type="CDD" id="cd04301">
    <property type="entry name" value="NAT_SF"/>
    <property type="match status" value="1"/>
</dbReference>
<evidence type="ECO:0000313" key="5">
    <source>
        <dbReference type="Proteomes" id="UP001595715"/>
    </source>
</evidence>
<dbReference type="InterPro" id="IPR000182">
    <property type="entry name" value="GNAT_dom"/>
</dbReference>
<keyword evidence="1" id="KW-0808">Transferase</keyword>
<feature type="domain" description="N-acetyltransferase" evidence="3">
    <location>
        <begin position="3"/>
        <end position="172"/>
    </location>
</feature>
<dbReference type="InterPro" id="IPR050680">
    <property type="entry name" value="YpeA/RimI_acetyltransf"/>
</dbReference>
<keyword evidence="5" id="KW-1185">Reference proteome</keyword>
<comment type="caution">
    <text evidence="4">The sequence shown here is derived from an EMBL/GenBank/DDBJ whole genome shotgun (WGS) entry which is preliminary data.</text>
</comment>
<gene>
    <name evidence="4" type="ORF">ACFOZ8_23170</name>
</gene>
<reference evidence="5" key="1">
    <citation type="journal article" date="2019" name="Int. J. Syst. Evol. Microbiol.">
        <title>The Global Catalogue of Microorganisms (GCM) 10K type strain sequencing project: providing services to taxonomists for standard genome sequencing and annotation.</title>
        <authorList>
            <consortium name="The Broad Institute Genomics Platform"/>
            <consortium name="The Broad Institute Genome Sequencing Center for Infectious Disease"/>
            <person name="Wu L."/>
            <person name="Ma J."/>
        </authorList>
    </citation>
    <scope>NUCLEOTIDE SEQUENCE [LARGE SCALE GENOMIC DNA]</scope>
    <source>
        <strain evidence="5">IBRC-M 10987</strain>
    </source>
</reference>
<dbReference type="EMBL" id="JBHSAM010000034">
    <property type="protein sequence ID" value="MFC4102525.1"/>
    <property type="molecule type" value="Genomic_DNA"/>
</dbReference>
<dbReference type="PANTHER" id="PTHR43420">
    <property type="entry name" value="ACETYLTRANSFERASE"/>
    <property type="match status" value="1"/>
</dbReference>
<dbReference type="PROSITE" id="PS51186">
    <property type="entry name" value="GNAT"/>
    <property type="match status" value="1"/>
</dbReference>
<proteinExistence type="predicted"/>
<organism evidence="4 5">
    <name type="scientific">Paenibacillus xanthanilyticus</name>
    <dbReference type="NCBI Taxonomy" id="1783531"/>
    <lineage>
        <taxon>Bacteria</taxon>
        <taxon>Bacillati</taxon>
        <taxon>Bacillota</taxon>
        <taxon>Bacilli</taxon>
        <taxon>Bacillales</taxon>
        <taxon>Paenibacillaceae</taxon>
        <taxon>Paenibacillus</taxon>
    </lineage>
</organism>
<protein>
    <submittedName>
        <fullName evidence="4">GNAT family N-acetyltransferase</fullName>
    </submittedName>
</protein>